<organism evidence="1 2">
    <name type="scientific">Thelohanellus kitauei</name>
    <name type="common">Myxosporean</name>
    <dbReference type="NCBI Taxonomy" id="669202"/>
    <lineage>
        <taxon>Eukaryota</taxon>
        <taxon>Metazoa</taxon>
        <taxon>Cnidaria</taxon>
        <taxon>Myxozoa</taxon>
        <taxon>Myxosporea</taxon>
        <taxon>Bivalvulida</taxon>
        <taxon>Platysporina</taxon>
        <taxon>Myxobolidae</taxon>
        <taxon>Thelohanellus</taxon>
    </lineage>
</organism>
<dbReference type="Proteomes" id="UP000031668">
    <property type="component" value="Unassembled WGS sequence"/>
</dbReference>
<keyword evidence="2" id="KW-1185">Reference proteome</keyword>
<comment type="caution">
    <text evidence="1">The sequence shown here is derived from an EMBL/GenBank/DDBJ whole genome shotgun (WGS) entry which is preliminary data.</text>
</comment>
<protein>
    <submittedName>
        <fullName evidence="1">Uncharacterized protein</fullName>
    </submittedName>
</protein>
<evidence type="ECO:0000313" key="1">
    <source>
        <dbReference type="EMBL" id="KII61333.1"/>
    </source>
</evidence>
<evidence type="ECO:0000313" key="2">
    <source>
        <dbReference type="Proteomes" id="UP000031668"/>
    </source>
</evidence>
<proteinExistence type="predicted"/>
<sequence>MNDQLVKAVMERRGLKFKSSNKRMILPPLELENRNILITCLKPDFGCALAEEILRTFTPTKLIVILNHSSPEHQVIFIFCSIKLIPIDLLYVQHTTSVLQTTGEHRIMRLRF</sequence>
<reference evidence="1 2" key="1">
    <citation type="journal article" date="2014" name="Genome Biol. Evol.">
        <title>The genome of the myxosporean Thelohanellus kitauei shows adaptations to nutrient acquisition within its fish host.</title>
        <authorList>
            <person name="Yang Y."/>
            <person name="Xiong J."/>
            <person name="Zhou Z."/>
            <person name="Huo F."/>
            <person name="Miao W."/>
            <person name="Ran C."/>
            <person name="Liu Y."/>
            <person name="Zhang J."/>
            <person name="Feng J."/>
            <person name="Wang M."/>
            <person name="Wang M."/>
            <person name="Wang L."/>
            <person name="Yao B."/>
        </authorList>
    </citation>
    <scope>NUCLEOTIDE SEQUENCE [LARGE SCALE GENOMIC DNA]</scope>
    <source>
        <strain evidence="1">Wuqing</strain>
    </source>
</reference>
<name>A0A0C2I7W7_THEKT</name>
<gene>
    <name evidence="1" type="ORF">RF11_12747</name>
</gene>
<accession>A0A0C2I7W7</accession>
<dbReference type="EMBL" id="JWZT01005339">
    <property type="protein sequence ID" value="KII61333.1"/>
    <property type="molecule type" value="Genomic_DNA"/>
</dbReference>
<dbReference type="AlphaFoldDB" id="A0A0C2I7W7"/>